<proteinExistence type="predicted"/>
<sequence>MASIQPAKVTVQQLGRETEPLVIIDGFTGAPERLCAAAQEAEYRDPGASYPGIRAWADPSYLDIRRDLIMQIMQRVFGFRRGVSLEVSTFSLVTCDPADLSDRQRIPHYDHDQGDLIAVMHYLCDKESGGTAFYRHRRTGFEAITPARQAGYNAAQGEDEREFGAPPPGYCYGDSDRYEMIGEVEARPDRLALYRGRLLHSGVISQPELLSADPAKGRLTVNMFLRGA</sequence>
<dbReference type="RefSeq" id="WP_160616319.1">
    <property type="nucleotide sequence ID" value="NZ_WTYR01000001.1"/>
</dbReference>
<accession>A0A6I4U5C6</accession>
<gene>
    <name evidence="1" type="ORF">GRI68_05570</name>
</gene>
<name>A0A6I4U5C6_9SPHN</name>
<dbReference type="AlphaFoldDB" id="A0A6I4U5C6"/>
<organism evidence="1 2">
    <name type="scientific">Alteriqipengyuania halimionae</name>
    <dbReference type="NCBI Taxonomy" id="1926630"/>
    <lineage>
        <taxon>Bacteria</taxon>
        <taxon>Pseudomonadati</taxon>
        <taxon>Pseudomonadota</taxon>
        <taxon>Alphaproteobacteria</taxon>
        <taxon>Sphingomonadales</taxon>
        <taxon>Erythrobacteraceae</taxon>
        <taxon>Alteriqipengyuania</taxon>
    </lineage>
</organism>
<dbReference type="EMBL" id="WTYR01000001">
    <property type="protein sequence ID" value="MXP09641.1"/>
    <property type="molecule type" value="Genomic_DNA"/>
</dbReference>
<protein>
    <submittedName>
        <fullName evidence="1">Uncharacterized protein</fullName>
    </submittedName>
</protein>
<reference evidence="1 2" key="1">
    <citation type="submission" date="2019-12" db="EMBL/GenBank/DDBJ databases">
        <title>Genomic-based taxomic classification of the family Erythrobacteraceae.</title>
        <authorList>
            <person name="Xu L."/>
        </authorList>
    </citation>
    <scope>NUCLEOTIDE SEQUENCE [LARGE SCALE GENOMIC DNA]</scope>
    <source>
        <strain evidence="1 2">LMG 29519</strain>
    </source>
</reference>
<comment type="caution">
    <text evidence="1">The sequence shown here is derived from an EMBL/GenBank/DDBJ whole genome shotgun (WGS) entry which is preliminary data.</text>
</comment>
<dbReference type="OrthoDB" id="7630206at2"/>
<evidence type="ECO:0000313" key="1">
    <source>
        <dbReference type="EMBL" id="MXP09641.1"/>
    </source>
</evidence>
<keyword evidence="2" id="KW-1185">Reference proteome</keyword>
<evidence type="ECO:0000313" key="2">
    <source>
        <dbReference type="Proteomes" id="UP000429229"/>
    </source>
</evidence>
<dbReference type="InterPro" id="IPR045617">
    <property type="entry name" value="DUF6445"/>
</dbReference>
<dbReference type="Proteomes" id="UP000429229">
    <property type="component" value="Unassembled WGS sequence"/>
</dbReference>
<dbReference type="Pfam" id="PF20043">
    <property type="entry name" value="DUF6445"/>
    <property type="match status" value="1"/>
</dbReference>